<dbReference type="EMBL" id="DS268407">
    <property type="protein sequence ID" value="EFO82606.1"/>
    <property type="molecule type" value="Genomic_DNA"/>
</dbReference>
<dbReference type="eggNOG" id="ENOG502TI85">
    <property type="taxonomic scope" value="Eukaryota"/>
</dbReference>
<reference evidence="1" key="1">
    <citation type="submission" date="2007-07" db="EMBL/GenBank/DDBJ databases">
        <title>PCAP assembly of the Caenorhabditis remanei genome.</title>
        <authorList>
            <consortium name="The Caenorhabditis remanei Sequencing Consortium"/>
            <person name="Wilson R.K."/>
        </authorList>
    </citation>
    <scope>NUCLEOTIDE SEQUENCE [LARGE SCALE GENOMIC DNA]</scope>
    <source>
        <strain evidence="1">PB4641</strain>
    </source>
</reference>
<name>E3LDJ1_CAERE</name>
<dbReference type="KEGG" id="crq:GCK72_024578"/>
<keyword evidence="2" id="KW-1185">Reference proteome</keyword>
<dbReference type="InParanoid" id="E3LDJ1"/>
<proteinExistence type="predicted"/>
<dbReference type="STRING" id="31234.E3LDJ1"/>
<dbReference type="OMA" id="IHEYTTI"/>
<protein>
    <submittedName>
        <fullName evidence="1">Uncharacterized protein</fullName>
    </submittedName>
</protein>
<dbReference type="RefSeq" id="XP_003118008.2">
    <property type="nucleotide sequence ID" value="XM_003117960.2"/>
</dbReference>
<dbReference type="Proteomes" id="UP000008281">
    <property type="component" value="Unassembled WGS sequence"/>
</dbReference>
<evidence type="ECO:0000313" key="2">
    <source>
        <dbReference type="Proteomes" id="UP000008281"/>
    </source>
</evidence>
<dbReference type="CTD" id="9822053"/>
<evidence type="ECO:0000313" key="1">
    <source>
        <dbReference type="EMBL" id="EFO82606.1"/>
    </source>
</evidence>
<dbReference type="HOGENOM" id="CLU_098406_0_0_1"/>
<dbReference type="AlphaFoldDB" id="E3LDJ1"/>
<gene>
    <name evidence="1" type="ORF">CRE_00627</name>
</gene>
<sequence length="209" mass="24018">MNDLFGDDLYFSGSAASISTSTAVTISSPLFDMNVELEKIASTCLTTREHEMLSGDILRNRMARTLNSILVIEAQEVIGLAEMRDVLGFAPPGPWTNYRKPSKDEIEAASTIEEYYTLREPLTQIISLDSEFFLEKNVSTAVAFLNKRIPAIRSIYRNKFEEIRRRSRDANLTINRKEVDIMIDEFLIISERIRHAFYKWRPCKQLANQ</sequence>
<dbReference type="OrthoDB" id="5857052at2759"/>
<dbReference type="GeneID" id="9822053"/>
<organism evidence="2">
    <name type="scientific">Caenorhabditis remanei</name>
    <name type="common">Caenorhabditis vulgaris</name>
    <dbReference type="NCBI Taxonomy" id="31234"/>
    <lineage>
        <taxon>Eukaryota</taxon>
        <taxon>Metazoa</taxon>
        <taxon>Ecdysozoa</taxon>
        <taxon>Nematoda</taxon>
        <taxon>Chromadorea</taxon>
        <taxon>Rhabditida</taxon>
        <taxon>Rhabditina</taxon>
        <taxon>Rhabditomorpha</taxon>
        <taxon>Rhabditoidea</taxon>
        <taxon>Rhabditidae</taxon>
        <taxon>Peloderinae</taxon>
        <taxon>Caenorhabditis</taxon>
    </lineage>
</organism>
<accession>E3LDJ1</accession>